<gene>
    <name evidence="5" type="ORF">COS78_03660</name>
</gene>
<dbReference type="InterPro" id="IPR005144">
    <property type="entry name" value="ATP-cone_dom"/>
</dbReference>
<protein>
    <recommendedName>
        <fullName evidence="4">ATP-cone domain-containing protein</fullName>
    </recommendedName>
</protein>
<evidence type="ECO:0000313" key="5">
    <source>
        <dbReference type="EMBL" id="PIU73184.1"/>
    </source>
</evidence>
<dbReference type="Pfam" id="PF03477">
    <property type="entry name" value="ATP-cone"/>
    <property type="match status" value="1"/>
</dbReference>
<reference evidence="6" key="1">
    <citation type="submission" date="2017-09" db="EMBL/GenBank/DDBJ databases">
        <title>Depth-based differentiation of microbial function through sediment-hosted aquifers and enrichment of novel symbionts in the deep terrestrial subsurface.</title>
        <authorList>
            <person name="Probst A.J."/>
            <person name="Ladd B."/>
            <person name="Jarett J.K."/>
            <person name="Geller-Mcgrath D.E."/>
            <person name="Sieber C.M.K."/>
            <person name="Emerson J.B."/>
            <person name="Anantharaman K."/>
            <person name="Thomas B.C."/>
            <person name="Malmstrom R."/>
            <person name="Stieglmeier M."/>
            <person name="Klingl A."/>
            <person name="Woyke T."/>
            <person name="Ryan C.M."/>
            <person name="Banfield J.F."/>
        </authorList>
    </citation>
    <scope>NUCLEOTIDE SEQUENCE [LARGE SCALE GENOMIC DNA]</scope>
</reference>
<accession>A0A2M7ARE0</accession>
<evidence type="ECO:0000256" key="1">
    <source>
        <dbReference type="ARBA" id="ARBA00022741"/>
    </source>
</evidence>
<evidence type="ECO:0000256" key="2">
    <source>
        <dbReference type="ARBA" id="ARBA00022840"/>
    </source>
</evidence>
<evidence type="ECO:0000313" key="6">
    <source>
        <dbReference type="Proteomes" id="UP000231407"/>
    </source>
</evidence>
<name>A0A2M7ARE0_9BACT</name>
<comment type="caution">
    <text evidence="5">The sequence shown here is derived from an EMBL/GenBank/DDBJ whole genome shotgun (WGS) entry which is preliminary data.</text>
</comment>
<keyword evidence="2 3" id="KW-0067">ATP-binding</keyword>
<feature type="domain" description="ATP-cone" evidence="4">
    <location>
        <begin position="2"/>
        <end position="83"/>
    </location>
</feature>
<dbReference type="PROSITE" id="PS51161">
    <property type="entry name" value="ATP_CONE"/>
    <property type="match status" value="1"/>
</dbReference>
<proteinExistence type="predicted"/>
<sequence>MYQVQKKDGSLVDFDQNKIVTGVLKAGGTQENAQKIAADVETWLPTIAINNVVKTSDLRNKIIEELRTVNPSTAANFESYQKA</sequence>
<evidence type="ECO:0000259" key="4">
    <source>
        <dbReference type="PROSITE" id="PS51161"/>
    </source>
</evidence>
<keyword evidence="1 3" id="KW-0547">Nucleotide-binding</keyword>
<dbReference type="Proteomes" id="UP000231407">
    <property type="component" value="Unassembled WGS sequence"/>
</dbReference>
<organism evidence="5 6">
    <name type="scientific">Candidatus Shapirobacteria bacterium CG06_land_8_20_14_3_00_40_12</name>
    <dbReference type="NCBI Taxonomy" id="1974881"/>
    <lineage>
        <taxon>Bacteria</taxon>
        <taxon>Candidatus Shapironibacteriota</taxon>
    </lineage>
</organism>
<dbReference type="AlphaFoldDB" id="A0A2M7ARE0"/>
<dbReference type="GO" id="GO:0005524">
    <property type="term" value="F:ATP binding"/>
    <property type="evidence" value="ECO:0007669"/>
    <property type="project" value="UniProtKB-UniRule"/>
</dbReference>
<evidence type="ECO:0000256" key="3">
    <source>
        <dbReference type="PROSITE-ProRule" id="PRU00492"/>
    </source>
</evidence>
<dbReference type="EMBL" id="PEWA01000051">
    <property type="protein sequence ID" value="PIU73184.1"/>
    <property type="molecule type" value="Genomic_DNA"/>
</dbReference>